<dbReference type="Proteomes" id="UP001564657">
    <property type="component" value="Unassembled WGS sequence"/>
</dbReference>
<dbReference type="Pfam" id="PF07963">
    <property type="entry name" value="N_methyl"/>
    <property type="match status" value="1"/>
</dbReference>
<protein>
    <submittedName>
        <fullName evidence="2">Prepilin-type N-terminal cleavage/methylation domain-containing protein</fullName>
    </submittedName>
</protein>
<keyword evidence="1" id="KW-0812">Transmembrane</keyword>
<dbReference type="PROSITE" id="PS00409">
    <property type="entry name" value="PROKAR_NTER_METHYL"/>
    <property type="match status" value="1"/>
</dbReference>
<organism evidence="2 3">
    <name type="scientific">Clostridium moutaii</name>
    <dbReference type="NCBI Taxonomy" id="3240932"/>
    <lineage>
        <taxon>Bacteria</taxon>
        <taxon>Bacillati</taxon>
        <taxon>Bacillota</taxon>
        <taxon>Clostridia</taxon>
        <taxon>Eubacteriales</taxon>
        <taxon>Clostridiaceae</taxon>
        <taxon>Clostridium</taxon>
    </lineage>
</organism>
<proteinExistence type="predicted"/>
<dbReference type="InterPro" id="IPR012902">
    <property type="entry name" value="N_methyl_site"/>
</dbReference>
<evidence type="ECO:0000256" key="1">
    <source>
        <dbReference type="SAM" id="Phobius"/>
    </source>
</evidence>
<dbReference type="SUPFAM" id="SSF54523">
    <property type="entry name" value="Pili subunits"/>
    <property type="match status" value="1"/>
</dbReference>
<dbReference type="InterPro" id="IPR045584">
    <property type="entry name" value="Pilin-like"/>
</dbReference>
<keyword evidence="1" id="KW-0472">Membrane</keyword>
<dbReference type="RefSeq" id="WP_369703761.1">
    <property type="nucleotide sequence ID" value="NZ_JBGEWD010000005.1"/>
</dbReference>
<accession>A0ABV4BM68</accession>
<dbReference type="EMBL" id="JBGEWD010000005">
    <property type="protein sequence ID" value="MEY7999869.1"/>
    <property type="molecule type" value="Genomic_DNA"/>
</dbReference>
<sequence length="469" mass="51271">MLRKKGFTLIEIMIIISIIALLSVILVPKVGAVRMESKNNSVNTNVLLIRTYMENRSGKDGNRIQNKSLDTLLKSIQVDMSSDFSGSNSLINPFNGSKSIDARGDASNKNISSSSSVLLYYSSGNLPENNEVIKSGDFPDGVNIRGTVVVVLYGSSQNSRGGYALYGIDNFGAIVRSYIVKFPAAPSLTDGSDNSDGSTIQDNVNRVIKYIKVDAIRKIITGVPNGQMYNVIQGPLYNDLKEEFTPGDSSKHIVNPYHLNKDAIDDDGYHTNGDPGISYDYSIICNANPGDYSSMDSKYAGYPGNVVVYVTNNPVGYVVYGVDKNGNTISKTPVNLSTEITSSMTQSLEDNVNAVSVELDKIVKKLQPSNDGDYNRRVALQSEAKNKLQELSLKNAYLPDWIGIRTDTYNFSTGISVIVELKPENLENIKNFKGAVIVDVLQDGSGYEVYGIDYMGNNYAYKKIQNSGD</sequence>
<comment type="caution">
    <text evidence="2">The sequence shown here is derived from an EMBL/GenBank/DDBJ whole genome shotgun (WGS) entry which is preliminary data.</text>
</comment>
<keyword evidence="1" id="KW-1133">Transmembrane helix</keyword>
<evidence type="ECO:0000313" key="2">
    <source>
        <dbReference type="EMBL" id="MEY7999869.1"/>
    </source>
</evidence>
<evidence type="ECO:0000313" key="3">
    <source>
        <dbReference type="Proteomes" id="UP001564657"/>
    </source>
</evidence>
<reference evidence="2 3" key="1">
    <citation type="submission" date="2024-08" db="EMBL/GenBank/DDBJ databases">
        <title>Clostridium lapicellarii sp. nov., and Clostridium renhuaiense sp. nov., two species isolated from the mud in a fermentation cellar used for producing sauce-flavour Chinese liquors.</title>
        <authorList>
            <person name="Yang F."/>
            <person name="Wang H."/>
            <person name="Chen L.Q."/>
            <person name="Zhou N."/>
            <person name="Lu J.J."/>
            <person name="Pu X.X."/>
            <person name="Wan B."/>
            <person name="Wang L."/>
            <person name="Liu S.J."/>
        </authorList>
    </citation>
    <scope>NUCLEOTIDE SEQUENCE [LARGE SCALE GENOMIC DNA]</scope>
    <source>
        <strain evidence="2 3">MT-5</strain>
    </source>
</reference>
<name>A0ABV4BM68_9CLOT</name>
<keyword evidence="3" id="KW-1185">Reference proteome</keyword>
<gene>
    <name evidence="2" type="ORF">AB8U03_06620</name>
</gene>
<dbReference type="NCBIfam" id="TIGR02532">
    <property type="entry name" value="IV_pilin_GFxxxE"/>
    <property type="match status" value="1"/>
</dbReference>
<feature type="transmembrane region" description="Helical" evidence="1">
    <location>
        <begin position="7"/>
        <end position="27"/>
    </location>
</feature>
<dbReference type="Gene3D" id="3.30.700.10">
    <property type="entry name" value="Glycoprotein, Type 4 Pilin"/>
    <property type="match status" value="1"/>
</dbReference>